<keyword evidence="2" id="KW-1185">Reference proteome</keyword>
<dbReference type="Proteomes" id="UP000784294">
    <property type="component" value="Unassembled WGS sequence"/>
</dbReference>
<proteinExistence type="predicted"/>
<dbReference type="OrthoDB" id="2130629at2759"/>
<dbReference type="InterPro" id="IPR042269">
    <property type="entry name" value="Ser_carbopepase_S28_SKS"/>
</dbReference>
<comment type="caution">
    <text evidence="1">The sequence shown here is derived from an EMBL/GenBank/DDBJ whole genome shotgun (WGS) entry which is preliminary data.</text>
</comment>
<accession>A0A3S5BWP2</accession>
<reference evidence="1" key="1">
    <citation type="submission" date="2018-11" db="EMBL/GenBank/DDBJ databases">
        <authorList>
            <consortium name="Pathogen Informatics"/>
        </authorList>
    </citation>
    <scope>NUCLEOTIDE SEQUENCE</scope>
</reference>
<protein>
    <submittedName>
        <fullName evidence="1">Uncharacterized protein</fullName>
    </submittedName>
</protein>
<name>A0A3S5BWP2_9PLAT</name>
<evidence type="ECO:0000313" key="1">
    <source>
        <dbReference type="EMBL" id="VEL43581.1"/>
    </source>
</evidence>
<sequence length="88" mass="10183">MDEISKRLNLCTELKTDADLNWALKLTHNAFTLFAMMNYPYKTNFLTELPPNRVNVSCNLSIESDPLFGTCHLCIILLRSYGIKFEHE</sequence>
<gene>
    <name evidence="1" type="ORF">PXEA_LOCUS37021</name>
</gene>
<organism evidence="1 2">
    <name type="scientific">Protopolystoma xenopodis</name>
    <dbReference type="NCBI Taxonomy" id="117903"/>
    <lineage>
        <taxon>Eukaryota</taxon>
        <taxon>Metazoa</taxon>
        <taxon>Spiralia</taxon>
        <taxon>Lophotrochozoa</taxon>
        <taxon>Platyhelminthes</taxon>
        <taxon>Monogenea</taxon>
        <taxon>Polyopisthocotylea</taxon>
        <taxon>Polystomatidea</taxon>
        <taxon>Polystomatidae</taxon>
        <taxon>Protopolystoma</taxon>
    </lineage>
</organism>
<dbReference type="Gene3D" id="1.20.120.980">
    <property type="entry name" value="Serine carboxypeptidase S28, SKS domain"/>
    <property type="match status" value="1"/>
</dbReference>
<dbReference type="AlphaFoldDB" id="A0A3S5BWP2"/>
<evidence type="ECO:0000313" key="2">
    <source>
        <dbReference type="Proteomes" id="UP000784294"/>
    </source>
</evidence>
<dbReference type="EMBL" id="CAAALY010282899">
    <property type="protein sequence ID" value="VEL43581.1"/>
    <property type="molecule type" value="Genomic_DNA"/>
</dbReference>